<dbReference type="Pfam" id="PF11775">
    <property type="entry name" value="CobT_C"/>
    <property type="match status" value="2"/>
</dbReference>
<dbReference type="PANTHER" id="PTHR41248">
    <property type="entry name" value="NORD PROTEIN"/>
    <property type="match status" value="1"/>
</dbReference>
<proteinExistence type="predicted"/>
<accession>A0A6J5SS58</accession>
<feature type="domain" description="Cobalamin biosynthesis protein CobT VWA" evidence="2">
    <location>
        <begin position="494"/>
        <end position="586"/>
    </location>
</feature>
<dbReference type="PANTHER" id="PTHR41248:SF1">
    <property type="entry name" value="NORD PROTEIN"/>
    <property type="match status" value="1"/>
</dbReference>
<dbReference type="InterPro" id="IPR051928">
    <property type="entry name" value="NorD/CobT"/>
</dbReference>
<feature type="compositionally biased region" description="Basic and acidic residues" evidence="1">
    <location>
        <begin position="256"/>
        <end position="269"/>
    </location>
</feature>
<dbReference type="EMBL" id="LR797443">
    <property type="protein sequence ID" value="CAB4217391.1"/>
    <property type="molecule type" value="Genomic_DNA"/>
</dbReference>
<sequence>MLTKHLEVMSYIRASAGRARLNVAWEDTDHPRHDGDTIYVPRITNKTTEKQLEDLMASVDHEVGHDRLSDFNIVREKKLPSDSPLFMIWNLIEDSRVNALEAREYEGFRELWDKVAPDLLTEIKGQNDEAHPMIPISKSLIKWETSVSRDIFPMCHMIGESMVTEKKTDDLLERFKYDLLQVQGIKDKVRGSSGTYELAKRIFTSLGGNAESEEGKGRGIPSKEEGEHGEEGKEGEGAGDDASESSDTTDGESESPGDKPFESKEWKIVKGKLDDPTKEKLLITPPRDKMGTIGIATESDFSSEGWSTTPKEEFIVVNYPRKSVTGPYTHGDCLLDVTDGGVKFYKDEFYRRTKTMQTSENFANQVRRLIQIRSKSRIEHGVKRGKLDASRLARVSINAPGFNERVFKHKVVNLTLDVAVTVLIDMSGSMAGEKVLYATAAGKLLCDTFRVLNIPVEILGFTDVYSGYPLMYVYKEFSTPNVTGNKFLDYFGASTRHMMGNPDGESILWAYDRLLKRQEKRKCLFVLSDGQPAASKGCRSIDIYTRQVIKEIEAAKRVDVFGLGLCSRSVEAYYAHNSVVYEASEIPIKLLDVIERKVLGL</sequence>
<organism evidence="3">
    <name type="scientific">uncultured Caudovirales phage</name>
    <dbReference type="NCBI Taxonomy" id="2100421"/>
    <lineage>
        <taxon>Viruses</taxon>
        <taxon>Duplodnaviria</taxon>
        <taxon>Heunggongvirae</taxon>
        <taxon>Uroviricota</taxon>
        <taxon>Caudoviricetes</taxon>
        <taxon>Peduoviridae</taxon>
        <taxon>Maltschvirus</taxon>
        <taxon>Maltschvirus maltsch</taxon>
    </lineage>
</organism>
<name>A0A6J5SS58_9CAUD</name>
<dbReference type="InterPro" id="IPR025861">
    <property type="entry name" value="CobT_VWA_dom"/>
</dbReference>
<protein>
    <submittedName>
        <fullName evidence="3">Cobalamin biosynthesis protein CobT VWA domain containing protein</fullName>
    </submittedName>
</protein>
<reference evidence="3" key="1">
    <citation type="submission" date="2020-05" db="EMBL/GenBank/DDBJ databases">
        <authorList>
            <person name="Chiriac C."/>
            <person name="Salcher M."/>
            <person name="Ghai R."/>
            <person name="Kavagutti S V."/>
        </authorList>
    </citation>
    <scope>NUCLEOTIDE SEQUENCE</scope>
</reference>
<feature type="compositionally biased region" description="Acidic residues" evidence="1">
    <location>
        <begin position="237"/>
        <end position="255"/>
    </location>
</feature>
<feature type="region of interest" description="Disordered" evidence="1">
    <location>
        <begin position="208"/>
        <end position="269"/>
    </location>
</feature>
<evidence type="ECO:0000313" key="3">
    <source>
        <dbReference type="EMBL" id="CAB4217391.1"/>
    </source>
</evidence>
<dbReference type="Gene3D" id="3.40.50.410">
    <property type="entry name" value="von Willebrand factor, type A domain"/>
    <property type="match status" value="1"/>
</dbReference>
<feature type="compositionally biased region" description="Basic and acidic residues" evidence="1">
    <location>
        <begin position="213"/>
        <end position="236"/>
    </location>
</feature>
<dbReference type="SUPFAM" id="SSF53300">
    <property type="entry name" value="vWA-like"/>
    <property type="match status" value="1"/>
</dbReference>
<dbReference type="InterPro" id="IPR036465">
    <property type="entry name" value="vWFA_dom_sf"/>
</dbReference>
<evidence type="ECO:0000256" key="1">
    <source>
        <dbReference type="SAM" id="MobiDB-lite"/>
    </source>
</evidence>
<feature type="domain" description="Cobalamin biosynthesis protein CobT VWA" evidence="2">
    <location>
        <begin position="406"/>
        <end position="467"/>
    </location>
</feature>
<gene>
    <name evidence="3" type="ORF">UFOVP1590_43</name>
</gene>
<evidence type="ECO:0000259" key="2">
    <source>
        <dbReference type="Pfam" id="PF11775"/>
    </source>
</evidence>